<dbReference type="SUPFAM" id="SSF50341">
    <property type="entry name" value="CheW-like"/>
    <property type="match status" value="1"/>
</dbReference>
<dbReference type="InterPro" id="IPR036061">
    <property type="entry name" value="CheW-like_dom_sf"/>
</dbReference>
<reference evidence="2" key="1">
    <citation type="journal article" date="2021" name="Microb. Physiol.">
        <title>Proteogenomic Insights into the Physiology of Marine, Sulfate-Reducing, Filamentous Desulfonema limicola and Desulfonema magnum.</title>
        <authorList>
            <person name="Schnaars V."/>
            <person name="Wohlbrand L."/>
            <person name="Scheve S."/>
            <person name="Hinrichs C."/>
            <person name="Reinhardt R."/>
            <person name="Rabus R."/>
        </authorList>
    </citation>
    <scope>NUCLEOTIDE SEQUENCE</scope>
    <source>
        <strain evidence="2">4be13</strain>
    </source>
</reference>
<evidence type="ECO:0000259" key="1">
    <source>
        <dbReference type="SMART" id="SM00260"/>
    </source>
</evidence>
<dbReference type="Proteomes" id="UP000663722">
    <property type="component" value="Chromosome"/>
</dbReference>
<dbReference type="SMART" id="SM00260">
    <property type="entry name" value="CheW"/>
    <property type="match status" value="1"/>
</dbReference>
<gene>
    <name evidence="2" type="ORF">dnm_028250</name>
</gene>
<keyword evidence="3" id="KW-1185">Reference proteome</keyword>
<dbReference type="Gene3D" id="2.40.50.180">
    <property type="entry name" value="CheA-289, Domain 4"/>
    <property type="match status" value="1"/>
</dbReference>
<dbReference type="KEGG" id="dmm:dnm_028250"/>
<dbReference type="EMBL" id="CP061800">
    <property type="protein sequence ID" value="QTA86801.1"/>
    <property type="molecule type" value="Genomic_DNA"/>
</dbReference>
<name>A0A975GMD8_9BACT</name>
<dbReference type="GO" id="GO:0007165">
    <property type="term" value="P:signal transduction"/>
    <property type="evidence" value="ECO:0007669"/>
    <property type="project" value="InterPro"/>
</dbReference>
<dbReference type="Pfam" id="PF01584">
    <property type="entry name" value="CheW"/>
    <property type="match status" value="1"/>
</dbReference>
<dbReference type="GO" id="GO:0006935">
    <property type="term" value="P:chemotaxis"/>
    <property type="evidence" value="ECO:0007669"/>
    <property type="project" value="InterPro"/>
</dbReference>
<dbReference type="AlphaFoldDB" id="A0A975GMD8"/>
<dbReference type="RefSeq" id="WP_276571868.1">
    <property type="nucleotide sequence ID" value="NZ_CP061800.1"/>
</dbReference>
<protein>
    <submittedName>
        <fullName evidence="2">CheW-like domain-containing protein</fullName>
    </submittedName>
</protein>
<evidence type="ECO:0000313" key="2">
    <source>
        <dbReference type="EMBL" id="QTA86801.1"/>
    </source>
</evidence>
<feature type="domain" description="CheW-like" evidence="1">
    <location>
        <begin position="21"/>
        <end position="213"/>
    </location>
</feature>
<accession>A0A975GMD8</accession>
<dbReference type="InterPro" id="IPR002545">
    <property type="entry name" value="CheW-lke_dom"/>
</dbReference>
<evidence type="ECO:0000313" key="3">
    <source>
        <dbReference type="Proteomes" id="UP000663722"/>
    </source>
</evidence>
<organism evidence="2 3">
    <name type="scientific">Desulfonema magnum</name>
    <dbReference type="NCBI Taxonomy" id="45655"/>
    <lineage>
        <taxon>Bacteria</taxon>
        <taxon>Pseudomonadati</taxon>
        <taxon>Thermodesulfobacteriota</taxon>
        <taxon>Desulfobacteria</taxon>
        <taxon>Desulfobacterales</taxon>
        <taxon>Desulfococcaceae</taxon>
        <taxon>Desulfonema</taxon>
    </lineage>
</organism>
<proteinExistence type="predicted"/>
<sequence>MQTNNSFGTHNSKFEQKVIIFPALTPSQLSCGQVFFLFSVRQVEDIIKNTSVHPVPFSSPYIEGITIWRDQVVPVISLEECMGMESTTSGSGFRLLSTRLIIIRILPSFSLTDDEKNEKVSSAHGDILPTAGGKKNFSFTQEERDAFFPAEEYEGGARIMLRVAPGIRMLSLPISCTPLPLASVEWIPKKELVRGVYEWEEGYLTVAHMEKIFKGH</sequence>